<accession>A0A6I1FM03</accession>
<dbReference type="RefSeq" id="WP_152150343.1">
    <property type="nucleotide sequence ID" value="NZ_WEIO01000003.1"/>
</dbReference>
<dbReference type="Gene3D" id="1.50.10.100">
    <property type="entry name" value="Chondroitin AC/alginate lyase"/>
    <property type="match status" value="1"/>
</dbReference>
<keyword evidence="3" id="KW-0574">Periplasm</keyword>
<evidence type="ECO:0000313" key="7">
    <source>
        <dbReference type="EMBL" id="KAB7707379.1"/>
    </source>
</evidence>
<dbReference type="InterPro" id="IPR008929">
    <property type="entry name" value="Chondroitin_lyas"/>
</dbReference>
<keyword evidence="8" id="KW-1185">Reference proteome</keyword>
<dbReference type="AlphaFoldDB" id="A0A6I1FM03"/>
<dbReference type="SUPFAM" id="SSF48230">
    <property type="entry name" value="Chondroitin AC/alginate lyase"/>
    <property type="match status" value="1"/>
</dbReference>
<evidence type="ECO:0000256" key="4">
    <source>
        <dbReference type="ARBA" id="ARBA00023239"/>
    </source>
</evidence>
<dbReference type="InterPro" id="IPR012480">
    <property type="entry name" value="Hepar_II_III_C"/>
</dbReference>
<dbReference type="PANTHER" id="PTHR39210">
    <property type="entry name" value="HEPARIN-SULFATE LYASE"/>
    <property type="match status" value="1"/>
</dbReference>
<evidence type="ECO:0000256" key="1">
    <source>
        <dbReference type="ARBA" id="ARBA00004418"/>
    </source>
</evidence>
<dbReference type="GO" id="GO:0016829">
    <property type="term" value="F:lyase activity"/>
    <property type="evidence" value="ECO:0007669"/>
    <property type="project" value="UniProtKB-KW"/>
</dbReference>
<evidence type="ECO:0000259" key="5">
    <source>
        <dbReference type="Pfam" id="PF07940"/>
    </source>
</evidence>
<evidence type="ECO:0000259" key="6">
    <source>
        <dbReference type="Pfam" id="PF16889"/>
    </source>
</evidence>
<dbReference type="PANTHER" id="PTHR39210:SF1">
    <property type="entry name" value="HEPARIN-SULFATE LYASE"/>
    <property type="match status" value="1"/>
</dbReference>
<evidence type="ECO:0000313" key="8">
    <source>
        <dbReference type="Proteomes" id="UP000429595"/>
    </source>
</evidence>
<keyword evidence="2" id="KW-0732">Signal</keyword>
<dbReference type="InterPro" id="IPR031680">
    <property type="entry name" value="Hepar_II_III_N"/>
</dbReference>
<proteinExistence type="predicted"/>
<dbReference type="EMBL" id="WEIO01000003">
    <property type="protein sequence ID" value="KAB7707379.1"/>
    <property type="molecule type" value="Genomic_DNA"/>
</dbReference>
<organism evidence="7 8">
    <name type="scientific">Bacillus aerolatus</name>
    <dbReference type="NCBI Taxonomy" id="2653354"/>
    <lineage>
        <taxon>Bacteria</taxon>
        <taxon>Bacillati</taxon>
        <taxon>Bacillota</taxon>
        <taxon>Bacilli</taxon>
        <taxon>Bacillales</taxon>
        <taxon>Bacillaceae</taxon>
        <taxon>Bacillus</taxon>
    </lineage>
</organism>
<gene>
    <name evidence="7" type="ORF">F9802_06405</name>
</gene>
<dbReference type="Gene3D" id="2.70.98.70">
    <property type="match status" value="1"/>
</dbReference>
<comment type="caution">
    <text evidence="7">The sequence shown here is derived from an EMBL/GenBank/DDBJ whole genome shotgun (WGS) entry which is preliminary data.</text>
</comment>
<sequence>MKDKLEIIRNMGLDWTAFRIKYELEKKLGLLQKQFPAFSYSEIDLSTNLTETRDLTALLQESRKRYFFSATPSGYKDMKEVFQLDQAIAEADDICEHKFRYFSQHLFSYDELEWHYNPANKNSAPADQHWAAIADLGSDFGDIKWIWELSRFLFVYPLVRAYAVAGEDKYVETFWAYFEDFIDKNPPELGPNYKCGQEMSLRLMAWTFGLFAFLDHPFTTENRIELMLKAIYHHADHVEKHFSFALKSVKNNHSLSEAAGMYTAGMLFPYFDKAEKWRKKGKKYIQSEAMWQIYEDGSYIQHSMNYQRLAIQGLTWVLRLGQINNDLFEESFVQRFRQTILFMYQHQELPSGRLPNYGMNDGAYIHPLTSCEYLDHRPALQAAWYVTNGELLYKEESVSEIVYWLSGDNALAAPASNLNQQSSSFEKGGYYTIRNEESFGMIRCTTYKHRPAQADMLHFDLWHKGKNILADAGTFSYNTDMDHILYFNGTASHNTVTINNQDQMKKASRFIWLNWTKSKALAFSQRLQYQLFEGEHSGYGEITHRRGILESGDQWIVVDDLFGKFSNDKVSLSWLFGVQNVEKFSDNEWRVSIDSTEQWKLTTYCTQSFSSGLYKGSERPLKGWRSLYYGYKEPFPQAVLECGADQSLRFVTVIGAAEAKHFVSLDNGKVTIGELEVNLNKIGGDNIFNMK</sequence>
<comment type="subcellular location">
    <subcellularLocation>
        <location evidence="1">Periplasm</location>
    </subcellularLocation>
</comment>
<keyword evidence="4" id="KW-0456">Lyase</keyword>
<feature type="domain" description="Heparinase II/III-like C-terminal" evidence="5">
    <location>
        <begin position="420"/>
        <end position="600"/>
    </location>
</feature>
<dbReference type="Pfam" id="PF16889">
    <property type="entry name" value="Hepar_II_III_N"/>
    <property type="match status" value="1"/>
</dbReference>
<evidence type="ECO:0000256" key="3">
    <source>
        <dbReference type="ARBA" id="ARBA00022764"/>
    </source>
</evidence>
<dbReference type="Proteomes" id="UP000429595">
    <property type="component" value="Unassembled WGS sequence"/>
</dbReference>
<protein>
    <submittedName>
        <fullName evidence="7">Heparinase</fullName>
    </submittedName>
</protein>
<feature type="domain" description="Heparin-sulfate lyase N-terminal" evidence="6">
    <location>
        <begin position="79"/>
        <end position="361"/>
    </location>
</feature>
<name>A0A6I1FM03_9BACI</name>
<evidence type="ECO:0000256" key="2">
    <source>
        <dbReference type="ARBA" id="ARBA00022729"/>
    </source>
</evidence>
<reference evidence="7 8" key="1">
    <citation type="submission" date="2019-10" db="EMBL/GenBank/DDBJ databases">
        <title>Bacillus aerolatum sp. nov., isolated from bioaerosol of sport playgrounds.</title>
        <authorList>
            <person name="Chen P."/>
            <person name="Zhang G."/>
        </authorList>
    </citation>
    <scope>NUCLEOTIDE SEQUENCE [LARGE SCALE GENOMIC DNA]</scope>
    <source>
        <strain evidence="7 8">CX253</strain>
    </source>
</reference>
<dbReference type="GO" id="GO:0042597">
    <property type="term" value="C:periplasmic space"/>
    <property type="evidence" value="ECO:0007669"/>
    <property type="project" value="UniProtKB-SubCell"/>
</dbReference>
<dbReference type="Pfam" id="PF07940">
    <property type="entry name" value="Hepar_II_III_C"/>
    <property type="match status" value="1"/>
</dbReference>